<dbReference type="Gene3D" id="3.40.50.300">
    <property type="entry name" value="P-loop containing nucleotide triphosphate hydrolases"/>
    <property type="match status" value="1"/>
</dbReference>
<protein>
    <recommendedName>
        <fullName evidence="3">DEAD/DEAH box helicase domain-containing protein</fullName>
    </recommendedName>
</protein>
<keyword evidence="2" id="KW-1185">Reference proteome</keyword>
<dbReference type="OrthoDB" id="3105344at2759"/>
<proteinExistence type="predicted"/>
<sequence>MLRLTTKAAFLYPQYNATLFLMNDFKTPEEPPAITNNMPHWLDSTDEDALRLVASQWIPHDYQISALQLILSQQDLLFSSGTGCGKAGLFTVPLVVHQELAAQPELYPTFPVKNPIALVVTLTKGA</sequence>
<organism evidence="1 2">
    <name type="scientific">Tetrapyrgos nigripes</name>
    <dbReference type="NCBI Taxonomy" id="182062"/>
    <lineage>
        <taxon>Eukaryota</taxon>
        <taxon>Fungi</taxon>
        <taxon>Dikarya</taxon>
        <taxon>Basidiomycota</taxon>
        <taxon>Agaricomycotina</taxon>
        <taxon>Agaricomycetes</taxon>
        <taxon>Agaricomycetidae</taxon>
        <taxon>Agaricales</taxon>
        <taxon>Marasmiineae</taxon>
        <taxon>Marasmiaceae</taxon>
        <taxon>Tetrapyrgos</taxon>
    </lineage>
</organism>
<evidence type="ECO:0000313" key="2">
    <source>
        <dbReference type="Proteomes" id="UP000559256"/>
    </source>
</evidence>
<dbReference type="AlphaFoldDB" id="A0A8H5CJW3"/>
<dbReference type="EMBL" id="JAACJM010000149">
    <property type="protein sequence ID" value="KAF5343097.1"/>
    <property type="molecule type" value="Genomic_DNA"/>
</dbReference>
<name>A0A8H5CJW3_9AGAR</name>
<gene>
    <name evidence="1" type="ORF">D9758_016004</name>
</gene>
<dbReference type="InterPro" id="IPR027417">
    <property type="entry name" value="P-loop_NTPase"/>
</dbReference>
<reference evidence="1 2" key="1">
    <citation type="journal article" date="2020" name="ISME J.">
        <title>Uncovering the hidden diversity of litter-decomposition mechanisms in mushroom-forming fungi.</title>
        <authorList>
            <person name="Floudas D."/>
            <person name="Bentzer J."/>
            <person name="Ahren D."/>
            <person name="Johansson T."/>
            <person name="Persson P."/>
            <person name="Tunlid A."/>
        </authorList>
    </citation>
    <scope>NUCLEOTIDE SEQUENCE [LARGE SCALE GENOMIC DNA]</scope>
    <source>
        <strain evidence="1 2">CBS 291.85</strain>
    </source>
</reference>
<accession>A0A8H5CJW3</accession>
<comment type="caution">
    <text evidence="1">The sequence shown here is derived from an EMBL/GenBank/DDBJ whole genome shotgun (WGS) entry which is preliminary data.</text>
</comment>
<dbReference type="Proteomes" id="UP000559256">
    <property type="component" value="Unassembled WGS sequence"/>
</dbReference>
<dbReference type="SUPFAM" id="SSF52540">
    <property type="entry name" value="P-loop containing nucleoside triphosphate hydrolases"/>
    <property type="match status" value="1"/>
</dbReference>
<evidence type="ECO:0000313" key="1">
    <source>
        <dbReference type="EMBL" id="KAF5343097.1"/>
    </source>
</evidence>
<evidence type="ECO:0008006" key="3">
    <source>
        <dbReference type="Google" id="ProtNLM"/>
    </source>
</evidence>